<reference evidence="1 2" key="1">
    <citation type="submission" date="2017-11" db="EMBL/GenBank/DDBJ databases">
        <title>Genomic Encyclopedia of Archaeal and Bacterial Type Strains, Phase II (KMG-II): From Individual Species to Whole Genera.</title>
        <authorList>
            <person name="Goeker M."/>
        </authorList>
    </citation>
    <scope>NUCLEOTIDE SEQUENCE [LARGE SCALE GENOMIC DNA]</scope>
    <source>
        <strain evidence="1 2">DSM 29128</strain>
    </source>
</reference>
<name>A0A2M8WPM8_9RHOB</name>
<keyword evidence="2" id="KW-1185">Reference proteome</keyword>
<organism evidence="1 2">
    <name type="scientific">Yoonia maricola</name>
    <dbReference type="NCBI Taxonomy" id="420999"/>
    <lineage>
        <taxon>Bacteria</taxon>
        <taxon>Pseudomonadati</taxon>
        <taxon>Pseudomonadota</taxon>
        <taxon>Alphaproteobacteria</taxon>
        <taxon>Rhodobacterales</taxon>
        <taxon>Paracoccaceae</taxon>
        <taxon>Yoonia</taxon>
    </lineage>
</organism>
<comment type="caution">
    <text evidence="1">The sequence shown here is derived from an EMBL/GenBank/DDBJ whole genome shotgun (WGS) entry which is preliminary data.</text>
</comment>
<dbReference type="EMBL" id="PGTY01000001">
    <property type="protein sequence ID" value="PJI92889.1"/>
    <property type="molecule type" value="Genomic_DNA"/>
</dbReference>
<sequence length="51" mass="5540">MSRESSPARAEFVICAQIIILAVIQSSALLESVKCAPCGSFLFQLKQGQLR</sequence>
<gene>
    <name evidence="1" type="ORF">BC777_1753</name>
</gene>
<dbReference type="Proteomes" id="UP000228531">
    <property type="component" value="Unassembled WGS sequence"/>
</dbReference>
<evidence type="ECO:0000313" key="1">
    <source>
        <dbReference type="EMBL" id="PJI92889.1"/>
    </source>
</evidence>
<protein>
    <submittedName>
        <fullName evidence="1">Uncharacterized protein</fullName>
    </submittedName>
</protein>
<evidence type="ECO:0000313" key="2">
    <source>
        <dbReference type="Proteomes" id="UP000228531"/>
    </source>
</evidence>
<dbReference type="AlphaFoldDB" id="A0A2M8WPM8"/>
<accession>A0A2M8WPM8</accession>
<proteinExistence type="predicted"/>